<dbReference type="InterPro" id="IPR017926">
    <property type="entry name" value="GATASE"/>
</dbReference>
<dbReference type="GO" id="GO:0000162">
    <property type="term" value="P:L-tryptophan biosynthetic process"/>
    <property type="evidence" value="ECO:0007669"/>
    <property type="project" value="TreeGrafter"/>
</dbReference>
<name>A0A4R1FXQ5_9PAST</name>
<keyword evidence="4" id="KW-1185">Reference proteome</keyword>
<proteinExistence type="predicted"/>
<dbReference type="PRINTS" id="PR00097">
    <property type="entry name" value="ANTSNTHASEII"/>
</dbReference>
<dbReference type="GO" id="GO:0046654">
    <property type="term" value="P:tetrahydrofolate biosynthetic process"/>
    <property type="evidence" value="ECO:0007669"/>
    <property type="project" value="TreeGrafter"/>
</dbReference>
<accession>A0A4R1FXQ5</accession>
<reference evidence="3 4" key="1">
    <citation type="submission" date="2019-03" db="EMBL/GenBank/DDBJ databases">
        <title>Genomic Encyclopedia of Type Strains, Phase IV (KMG-IV): sequencing the most valuable type-strain genomes for metagenomic binning, comparative biology and taxonomic classification.</title>
        <authorList>
            <person name="Goeker M."/>
        </authorList>
    </citation>
    <scope>NUCLEOTIDE SEQUENCE [LARGE SCALE GENOMIC DNA]</scope>
    <source>
        <strain evidence="3 4">DSM 15534</strain>
    </source>
</reference>
<comment type="caution">
    <text evidence="3">The sequence shown here is derived from an EMBL/GenBank/DDBJ whole genome shotgun (WGS) entry which is preliminary data.</text>
</comment>
<dbReference type="Gene3D" id="3.40.50.880">
    <property type="match status" value="1"/>
</dbReference>
<protein>
    <submittedName>
        <fullName evidence="3">Para-aminobenzoate synthetase component 2</fullName>
    </submittedName>
</protein>
<dbReference type="CDD" id="cd01743">
    <property type="entry name" value="GATase1_Anthranilate_Synthase"/>
    <property type="match status" value="1"/>
</dbReference>
<evidence type="ECO:0000313" key="3">
    <source>
        <dbReference type="EMBL" id="TCJ98509.1"/>
    </source>
</evidence>
<dbReference type="GO" id="GO:0046820">
    <property type="term" value="F:4-amino-4-deoxychorismate synthase activity"/>
    <property type="evidence" value="ECO:0007669"/>
    <property type="project" value="TreeGrafter"/>
</dbReference>
<dbReference type="NCBIfam" id="NF005367">
    <property type="entry name" value="PRK06895.1"/>
    <property type="match status" value="1"/>
</dbReference>
<dbReference type="PRINTS" id="PR00096">
    <property type="entry name" value="GATASE"/>
</dbReference>
<dbReference type="GO" id="GO:0004049">
    <property type="term" value="F:anthranilate synthase activity"/>
    <property type="evidence" value="ECO:0007669"/>
    <property type="project" value="TreeGrafter"/>
</dbReference>
<organism evidence="3 4">
    <name type="scientific">Volucribacter psittacicida</name>
    <dbReference type="NCBI Taxonomy" id="203482"/>
    <lineage>
        <taxon>Bacteria</taxon>
        <taxon>Pseudomonadati</taxon>
        <taxon>Pseudomonadota</taxon>
        <taxon>Gammaproteobacteria</taxon>
        <taxon>Pasteurellales</taxon>
        <taxon>Pasteurellaceae</taxon>
        <taxon>Volucribacter</taxon>
    </lineage>
</organism>
<dbReference type="InterPro" id="IPR050472">
    <property type="entry name" value="Anth_synth/Amidotransfase"/>
</dbReference>
<evidence type="ECO:0000313" key="4">
    <source>
        <dbReference type="Proteomes" id="UP000294702"/>
    </source>
</evidence>
<dbReference type="FunFam" id="3.40.50.880:FF:000003">
    <property type="entry name" value="Anthranilate synthase component II"/>
    <property type="match status" value="1"/>
</dbReference>
<dbReference type="Pfam" id="PF00117">
    <property type="entry name" value="GATase"/>
    <property type="match status" value="1"/>
</dbReference>
<dbReference type="SUPFAM" id="SSF52317">
    <property type="entry name" value="Class I glutamine amidotransferase-like"/>
    <property type="match status" value="1"/>
</dbReference>
<dbReference type="NCBIfam" id="TIGR00566">
    <property type="entry name" value="trpG_papA"/>
    <property type="match status" value="1"/>
</dbReference>
<dbReference type="AlphaFoldDB" id="A0A4R1FXQ5"/>
<dbReference type="OrthoDB" id="9786812at2"/>
<evidence type="ECO:0000256" key="1">
    <source>
        <dbReference type="ARBA" id="ARBA00022962"/>
    </source>
</evidence>
<dbReference type="EMBL" id="SMFT01000002">
    <property type="protein sequence ID" value="TCJ98509.1"/>
    <property type="molecule type" value="Genomic_DNA"/>
</dbReference>
<dbReference type="InterPro" id="IPR029062">
    <property type="entry name" value="Class_I_gatase-like"/>
</dbReference>
<dbReference type="RefSeq" id="WP_132689845.1">
    <property type="nucleotide sequence ID" value="NZ_SMFT01000002.1"/>
</dbReference>
<sequence length="191" mass="21666">MLLLIDNHDSFTYNLVDLLRPLGYPFMVVPVEQVSSQQLQQAEHILISPGPDIPQAYPQVFAILRQYYQQKKILGVCLGHQILYEFFGGKLYNLGQVRHGQSGTLYCTKESPLFAGLPQSFQVGLYHSWAADPDTLPEDLEIIAQDQQGVIMAIQHRDFPIYGVQFHPESFISQYGSQLIANWLGDKVRSI</sequence>
<dbReference type="PANTHER" id="PTHR43418:SF4">
    <property type="entry name" value="MULTIFUNCTIONAL TRYPTOPHAN BIOSYNTHESIS PROTEIN"/>
    <property type="match status" value="1"/>
</dbReference>
<dbReference type="GO" id="GO:0005829">
    <property type="term" value="C:cytosol"/>
    <property type="evidence" value="ECO:0007669"/>
    <property type="project" value="TreeGrafter"/>
</dbReference>
<dbReference type="PROSITE" id="PS51273">
    <property type="entry name" value="GATASE_TYPE_1"/>
    <property type="match status" value="1"/>
</dbReference>
<dbReference type="Proteomes" id="UP000294702">
    <property type="component" value="Unassembled WGS sequence"/>
</dbReference>
<keyword evidence="1" id="KW-0315">Glutamine amidotransferase</keyword>
<feature type="domain" description="Glutamine amidotransferase" evidence="2">
    <location>
        <begin position="3"/>
        <end position="183"/>
    </location>
</feature>
<evidence type="ECO:0000259" key="2">
    <source>
        <dbReference type="Pfam" id="PF00117"/>
    </source>
</evidence>
<dbReference type="PANTHER" id="PTHR43418">
    <property type="entry name" value="MULTIFUNCTIONAL TRYPTOPHAN BIOSYNTHESIS PROTEIN-RELATED"/>
    <property type="match status" value="1"/>
</dbReference>
<gene>
    <name evidence="3" type="ORF">EV694_0915</name>
</gene>
<dbReference type="InterPro" id="IPR006221">
    <property type="entry name" value="TrpG/PapA_dom"/>
</dbReference>